<evidence type="ECO:0000313" key="7">
    <source>
        <dbReference type="EMBL" id="CAB4846735.1"/>
    </source>
</evidence>
<dbReference type="EMBL" id="CAFBQG010000027">
    <property type="protein sequence ID" value="CAB5046013.1"/>
    <property type="molecule type" value="Genomic_DNA"/>
</dbReference>
<protein>
    <submittedName>
        <fullName evidence="7">Unannotated protein</fullName>
    </submittedName>
</protein>
<feature type="transmembrane region" description="Helical" evidence="1">
    <location>
        <begin position="101"/>
        <end position="119"/>
    </location>
</feature>
<evidence type="ECO:0000256" key="1">
    <source>
        <dbReference type="SAM" id="Phobius"/>
    </source>
</evidence>
<name>A0A6J7BNP2_9ZZZZ</name>
<dbReference type="EMBL" id="CAEZYC010000004">
    <property type="protein sequence ID" value="CAB4698430.1"/>
    <property type="molecule type" value="Genomic_DNA"/>
</dbReference>
<dbReference type="EMBL" id="CAFBIX010000009">
    <property type="protein sequence ID" value="CAB4846735.1"/>
    <property type="molecule type" value="Genomic_DNA"/>
</dbReference>
<reference evidence="7" key="1">
    <citation type="submission" date="2020-05" db="EMBL/GenBank/DDBJ databases">
        <authorList>
            <person name="Chiriac C."/>
            <person name="Salcher M."/>
            <person name="Ghai R."/>
            <person name="Kavagutti S V."/>
        </authorList>
    </citation>
    <scope>NUCLEOTIDE SEQUENCE</scope>
</reference>
<feature type="transmembrane region" description="Helical" evidence="1">
    <location>
        <begin position="39"/>
        <end position="67"/>
    </location>
</feature>
<evidence type="ECO:0000313" key="5">
    <source>
        <dbReference type="EMBL" id="CAB4742922.1"/>
    </source>
</evidence>
<evidence type="ECO:0000313" key="4">
    <source>
        <dbReference type="EMBL" id="CAB4698430.1"/>
    </source>
</evidence>
<dbReference type="EMBL" id="CAESAI010000002">
    <property type="protein sequence ID" value="CAB4330525.1"/>
    <property type="molecule type" value="Genomic_DNA"/>
</dbReference>
<dbReference type="EMBL" id="CAFAAO010000002">
    <property type="protein sequence ID" value="CAB4795240.1"/>
    <property type="molecule type" value="Genomic_DNA"/>
</dbReference>
<dbReference type="EMBL" id="CAESAD010000004">
    <property type="protein sequence ID" value="CAB4338456.1"/>
    <property type="molecule type" value="Genomic_DNA"/>
</dbReference>
<evidence type="ECO:0000313" key="3">
    <source>
        <dbReference type="EMBL" id="CAB4338456.1"/>
    </source>
</evidence>
<dbReference type="EMBL" id="CAEZZD010000023">
    <property type="protein sequence ID" value="CAB4742922.1"/>
    <property type="molecule type" value="Genomic_DNA"/>
</dbReference>
<dbReference type="EMBL" id="CAFBPK010000004">
    <property type="protein sequence ID" value="CAB5012521.1"/>
    <property type="molecule type" value="Genomic_DNA"/>
</dbReference>
<evidence type="ECO:0000313" key="2">
    <source>
        <dbReference type="EMBL" id="CAB4330525.1"/>
    </source>
</evidence>
<proteinExistence type="predicted"/>
<organism evidence="7">
    <name type="scientific">freshwater metagenome</name>
    <dbReference type="NCBI Taxonomy" id="449393"/>
    <lineage>
        <taxon>unclassified sequences</taxon>
        <taxon>metagenomes</taxon>
        <taxon>ecological metagenomes</taxon>
    </lineage>
</organism>
<gene>
    <name evidence="4" type="ORF">UFOPK2648_00179</name>
    <name evidence="5" type="ORF">UFOPK2824_00260</name>
    <name evidence="6" type="ORF">UFOPK3037_00237</name>
    <name evidence="7" type="ORF">UFOPK3278_00425</name>
    <name evidence="2" type="ORF">UFOPK3406_00135</name>
    <name evidence="3" type="ORF">UFOPK3925_00770</name>
    <name evidence="8" type="ORF">UFOPK4097_00406</name>
    <name evidence="9" type="ORF">UFOPK4301_00349</name>
</gene>
<evidence type="ECO:0000313" key="9">
    <source>
        <dbReference type="EMBL" id="CAB5046013.1"/>
    </source>
</evidence>
<keyword evidence="1" id="KW-0812">Transmembrane</keyword>
<dbReference type="AlphaFoldDB" id="A0A6J7BNP2"/>
<sequence length="207" mass="22655">MVNALQLVAIAAASGLVMRLALGAVGQRWATTYHSTMTYLLLPVIGMAITRTISGNIALSLGMIGALSIVRFRHPVKSPLELVVFFLLLTVGVTLTVDVRLGVLLTAYAVVAIFAVDVFQKFAAKRGFKTFAVSFSEGEPLNILEVTSRVEIPELSAHPDLVMSSWLETSQEHDYRIASRSRQELEEIASRIRASSDAQRIELRLAQ</sequence>
<feature type="transmembrane region" description="Helical" evidence="1">
    <location>
        <begin position="79"/>
        <end position="95"/>
    </location>
</feature>
<evidence type="ECO:0000313" key="8">
    <source>
        <dbReference type="EMBL" id="CAB5012521.1"/>
    </source>
</evidence>
<keyword evidence="1" id="KW-0472">Membrane</keyword>
<evidence type="ECO:0000313" key="6">
    <source>
        <dbReference type="EMBL" id="CAB4795240.1"/>
    </source>
</evidence>
<accession>A0A6J7BNP2</accession>
<keyword evidence="1" id="KW-1133">Transmembrane helix</keyword>